<proteinExistence type="inferred from homology"/>
<protein>
    <submittedName>
        <fullName evidence="6">Chemotaxis protein</fullName>
    </submittedName>
</protein>
<dbReference type="InterPro" id="IPR024478">
    <property type="entry name" value="HlyB_4HB_MCP"/>
</dbReference>
<evidence type="ECO:0000256" key="2">
    <source>
        <dbReference type="ARBA" id="ARBA00029447"/>
    </source>
</evidence>
<evidence type="ECO:0000256" key="3">
    <source>
        <dbReference type="PROSITE-ProRule" id="PRU00284"/>
    </source>
</evidence>
<sequence length="534" mass="57613">MKLSSKLAVCFAFGALLTAAVGADGVVNLFRVNTMLQEIYAVNLLTIVNLNQTNKAAVDIAMSMQNMERAEERVERKRISDALGYRLQDLGRAYANYKSSTALSDLERTLQQQADMLVDSYVKRVEQRRDQLLRDEDVKGNPDSLRIEYDSLRSQLAALVDENVHQAALNKASAAVLERKTLEEIVAVTALALVIALSLALYTRRIFARQIGGDPREVMRILRQIADGDLTVKFAVERHGQGSVLHSAQRMLEQLFLVLRDVNMAAVTLASASGQLTSAAEQLSKNSSQQAADSEETSSAIGQISVTVGHNTANANHTNAIASESARAATEGREAVRETLEAMHQIVAKIGVIDDIAYQTNLLALNAAIEAARAGENGRGFAVVANEVRKLAERSQIAAQEIVSVSDHSVSLAEKAGMLLEGMLPSIQQTADLVDEISLSARDQNAGLVQIHSAIGQITQAIQLNAVASEELSATSEEMSEQAHQLRELMGYFSLGIADDGRESTPPEPLHLRAGKYLGAAAADGKMETVLSDV</sequence>
<keyword evidence="1" id="KW-0145">Chemotaxis</keyword>
<dbReference type="Pfam" id="PF12729">
    <property type="entry name" value="4HB_MCP_1"/>
    <property type="match status" value="1"/>
</dbReference>
<evidence type="ECO:0000256" key="1">
    <source>
        <dbReference type="ARBA" id="ARBA00022500"/>
    </source>
</evidence>
<keyword evidence="4" id="KW-0732">Signal</keyword>
<dbReference type="RefSeq" id="WP_053195875.1">
    <property type="nucleotide sequence ID" value="NZ_CP011409.1"/>
</dbReference>
<dbReference type="Proteomes" id="UP000063429">
    <property type="component" value="Chromosome"/>
</dbReference>
<dbReference type="PROSITE" id="PS50111">
    <property type="entry name" value="CHEMOTAXIS_TRANSDUC_2"/>
    <property type="match status" value="1"/>
</dbReference>
<dbReference type="InterPro" id="IPR004089">
    <property type="entry name" value="MCPsignal_dom"/>
</dbReference>
<dbReference type="PANTHER" id="PTHR43531:SF11">
    <property type="entry name" value="METHYL-ACCEPTING CHEMOTAXIS PROTEIN 3"/>
    <property type="match status" value="1"/>
</dbReference>
<dbReference type="Gene3D" id="1.10.287.950">
    <property type="entry name" value="Methyl-accepting chemotaxis protein"/>
    <property type="match status" value="1"/>
</dbReference>
<evidence type="ECO:0000256" key="4">
    <source>
        <dbReference type="SAM" id="SignalP"/>
    </source>
</evidence>
<evidence type="ECO:0000259" key="5">
    <source>
        <dbReference type="PROSITE" id="PS50111"/>
    </source>
</evidence>
<feature type="chain" id="PRO_5046295415" evidence="4">
    <location>
        <begin position="24"/>
        <end position="534"/>
    </location>
</feature>
<dbReference type="InterPro" id="IPR004090">
    <property type="entry name" value="Chemotax_Me-accpt_rcpt"/>
</dbReference>
<keyword evidence="7" id="KW-1185">Reference proteome</keyword>
<dbReference type="SMART" id="SM00283">
    <property type="entry name" value="MA"/>
    <property type="match status" value="1"/>
</dbReference>
<feature type="signal peptide" evidence="4">
    <location>
        <begin position="1"/>
        <end position="23"/>
    </location>
</feature>
<name>A0ABM5UYU6_9BURK</name>
<reference evidence="7" key="1">
    <citation type="journal article" date="2015" name="Genome Announc.">
        <title>Complete Genome Sequence of Herbaspirillum hiltneri N3 (DSM 17495), Isolated from Surface-Sterilized Wheat Roots.</title>
        <authorList>
            <person name="Guizelini D."/>
            <person name="Saizaki P.M."/>
            <person name="Coimbra N.A."/>
            <person name="Weiss V.A."/>
            <person name="Faoro H."/>
            <person name="Sfeir M.Z."/>
            <person name="Baura V.A."/>
            <person name="Monteiro R.A."/>
            <person name="Chubatsu L.S."/>
            <person name="Souza E.M."/>
            <person name="Cruz L.M."/>
            <person name="Pedrosa F.O."/>
            <person name="Raittz R.T."/>
            <person name="Marchaukoski J.N."/>
            <person name="Steffens M.B."/>
        </authorList>
    </citation>
    <scope>NUCLEOTIDE SEQUENCE [LARGE SCALE GENOMIC DNA]</scope>
    <source>
        <strain evidence="7">N3</strain>
    </source>
</reference>
<comment type="similarity">
    <text evidence="2">Belongs to the methyl-accepting chemotaxis (MCP) protein family.</text>
</comment>
<dbReference type="PANTHER" id="PTHR43531">
    <property type="entry name" value="PROTEIN ICFG"/>
    <property type="match status" value="1"/>
</dbReference>
<gene>
    <name evidence="6" type="ORF">F506_06415</name>
</gene>
<accession>A0ABM5UYU6</accession>
<dbReference type="Pfam" id="PF00015">
    <property type="entry name" value="MCPsignal"/>
    <property type="match status" value="1"/>
</dbReference>
<organism evidence="6 7">
    <name type="scientific">Herbaspirillum hiltneri N3</name>
    <dbReference type="NCBI Taxonomy" id="1262470"/>
    <lineage>
        <taxon>Bacteria</taxon>
        <taxon>Pseudomonadati</taxon>
        <taxon>Pseudomonadota</taxon>
        <taxon>Betaproteobacteria</taxon>
        <taxon>Burkholderiales</taxon>
        <taxon>Oxalobacteraceae</taxon>
        <taxon>Herbaspirillum</taxon>
    </lineage>
</organism>
<evidence type="ECO:0000313" key="6">
    <source>
        <dbReference type="EMBL" id="AKZ62352.1"/>
    </source>
</evidence>
<keyword evidence="3" id="KW-0807">Transducer</keyword>
<evidence type="ECO:0000313" key="7">
    <source>
        <dbReference type="Proteomes" id="UP000063429"/>
    </source>
</evidence>
<dbReference type="SUPFAM" id="SSF58104">
    <property type="entry name" value="Methyl-accepting chemotaxis protein (MCP) signaling domain"/>
    <property type="match status" value="1"/>
</dbReference>
<dbReference type="EMBL" id="CP011409">
    <property type="protein sequence ID" value="AKZ62352.1"/>
    <property type="molecule type" value="Genomic_DNA"/>
</dbReference>
<dbReference type="PRINTS" id="PR00260">
    <property type="entry name" value="CHEMTRNSDUCR"/>
</dbReference>
<dbReference type="InterPro" id="IPR051310">
    <property type="entry name" value="MCP_chemotaxis"/>
</dbReference>
<feature type="domain" description="Methyl-accepting transducer" evidence="5">
    <location>
        <begin position="265"/>
        <end position="480"/>
    </location>
</feature>